<dbReference type="InterPro" id="IPR027417">
    <property type="entry name" value="P-loop_NTPase"/>
</dbReference>
<evidence type="ECO:0000313" key="18">
    <source>
        <dbReference type="Proteomes" id="UP000031465"/>
    </source>
</evidence>
<evidence type="ECO:0000256" key="1">
    <source>
        <dbReference type="ARBA" id="ARBA00004651"/>
    </source>
</evidence>
<dbReference type="GO" id="GO:0005524">
    <property type="term" value="F:ATP binding"/>
    <property type="evidence" value="ECO:0007669"/>
    <property type="project" value="UniProtKB-UniRule"/>
</dbReference>
<dbReference type="OMA" id="INCGPTI"/>
<keyword evidence="12" id="KW-0131">Cell cycle</keyword>
<dbReference type="Proteomes" id="UP000031465">
    <property type="component" value="Unassembled WGS sequence"/>
</dbReference>
<dbReference type="InterPro" id="IPR025199">
    <property type="entry name" value="FtsK_4TM"/>
</dbReference>
<dbReference type="InterPro" id="IPR018541">
    <property type="entry name" value="Ftsk_gamma"/>
</dbReference>
<evidence type="ECO:0000256" key="9">
    <source>
        <dbReference type="ARBA" id="ARBA00022989"/>
    </source>
</evidence>
<dbReference type="GO" id="GO:0003677">
    <property type="term" value="F:DNA binding"/>
    <property type="evidence" value="ECO:0007669"/>
    <property type="project" value="UniProtKB-KW"/>
</dbReference>
<accession>A0A0C1K204</accession>
<dbReference type="Pfam" id="PF17854">
    <property type="entry name" value="FtsK_alpha"/>
    <property type="match status" value="1"/>
</dbReference>
<gene>
    <name evidence="17" type="primary">ftsK</name>
    <name evidence="17" type="ORF">DB44_BG01010</name>
</gene>
<evidence type="ECO:0000259" key="16">
    <source>
        <dbReference type="PROSITE" id="PS50901"/>
    </source>
</evidence>
<dbReference type="InterPro" id="IPR036388">
    <property type="entry name" value="WH-like_DNA-bd_sf"/>
</dbReference>
<feature type="compositionally biased region" description="Basic and acidic residues" evidence="14">
    <location>
        <begin position="244"/>
        <end position="264"/>
    </location>
</feature>
<dbReference type="PANTHER" id="PTHR22683:SF41">
    <property type="entry name" value="DNA TRANSLOCASE FTSK"/>
    <property type="match status" value="1"/>
</dbReference>
<evidence type="ECO:0000256" key="6">
    <source>
        <dbReference type="ARBA" id="ARBA00022741"/>
    </source>
</evidence>
<dbReference type="Gene3D" id="1.10.10.10">
    <property type="entry name" value="Winged helix-like DNA-binding domain superfamily/Winged helix DNA-binding domain"/>
    <property type="match status" value="1"/>
</dbReference>
<keyword evidence="6 13" id="KW-0547">Nucleotide-binding</keyword>
<dbReference type="AlphaFoldDB" id="A0A0C1K204"/>
<keyword evidence="10" id="KW-0238">DNA-binding</keyword>
<evidence type="ECO:0000256" key="13">
    <source>
        <dbReference type="PROSITE-ProRule" id="PRU00289"/>
    </source>
</evidence>
<evidence type="ECO:0000256" key="14">
    <source>
        <dbReference type="SAM" id="MobiDB-lite"/>
    </source>
</evidence>
<comment type="caution">
    <text evidence="17">The sequence shown here is derived from an EMBL/GenBank/DDBJ whole genome shotgun (WGS) entry which is preliminary data.</text>
</comment>
<sequence>MGLLCLVLPIHWNSYNSLFSDVKANIMAKKTKSSKKKQKNVYTEEAISLMTTETKGFLSLSFAVILLLSLMSYAIAPDSKNLLGVMGDKLGWILHAFLGLSSYLLVFYIGWMGWRQLFSKNLHFVWLKNIYVAITLISTSMLLSLIESDYPTFGDFIGRTFYPGLWIKSMRYHLGGAPFFFLYQDLPSFNLNHIFNTVGVALIFSSTLIASLLFLFKIRLLPLFQKIFDRFKKEWANRNPSVNKAEETSMLEKKESKEEKKPLEESDSDFLRFVKLRIPTTHFQEGNPKAPSDLLAIQPEQNLKVRPSLSRKEQTDDDFQEEIIETQTLARPRKKESLENYLETDHREAFKRPELSKEISDPKLRKREAALVAQSVYNGDFTNYNLPSLTLLTNPKKIDQSSLKKDLKRQAEVLEETLLSFGIEAKVGQINCGPTITSFEVHPAIGVKVQKIKTLDNDIALNMEAKSIRIIAPIPGKAAVGIEVPNAQPQEVGFKDMLLAYQQGTQKLNIPILLGKAVNGDYVMSDLAKMPHCIIAGATGSGKSVCINTIVMSIVLNAKPDQIKLIMVDPKKVELTPYTRLPHMLAPVITEPQGAAAALNWLVKEMESRYEILKMVGVRNIDTFNKRTINQEQEANLGREIPTHMPFIVGIIDELADLMMVASNDIETPIARIAQMARAVGIHLILATQRPSREVITGLIKANFPTRISFKVASRVNSQIVLDETGAETLLGNGDMLFLPPGSSHLTRAQGAFVRDEDILAVVQHICDQAPPNYVIQSFDQYHASLDGLVNGLEQGLELDSLYEQAKDIILSTGNASTTFLQRKLKIGYARAASLMDQLEMQGIVGPAEGSRPRKIYAAKSVSEEDDLVDAELME</sequence>
<keyword evidence="3" id="KW-1003">Cell membrane</keyword>
<evidence type="ECO:0000256" key="4">
    <source>
        <dbReference type="ARBA" id="ARBA00022618"/>
    </source>
</evidence>
<protein>
    <submittedName>
        <fullName evidence="17">DNA translocase FtsK</fullName>
    </submittedName>
</protein>
<dbReference type="Pfam" id="PF13491">
    <property type="entry name" value="FtsK_4TM"/>
    <property type="match status" value="1"/>
</dbReference>
<evidence type="ECO:0000256" key="5">
    <source>
        <dbReference type="ARBA" id="ARBA00022692"/>
    </source>
</evidence>
<evidence type="ECO:0000313" key="17">
    <source>
        <dbReference type="EMBL" id="KIC73412.1"/>
    </source>
</evidence>
<dbReference type="InterPro" id="IPR041027">
    <property type="entry name" value="FtsK_alpha"/>
</dbReference>
<dbReference type="Gene3D" id="3.30.980.40">
    <property type="match status" value="1"/>
</dbReference>
<feature type="transmembrane region" description="Helical" evidence="15">
    <location>
        <begin position="126"/>
        <end position="146"/>
    </location>
</feature>
<evidence type="ECO:0000256" key="10">
    <source>
        <dbReference type="ARBA" id="ARBA00023125"/>
    </source>
</evidence>
<keyword evidence="4" id="KW-0132">Cell division</keyword>
<dbReference type="GO" id="GO:0005886">
    <property type="term" value="C:plasma membrane"/>
    <property type="evidence" value="ECO:0007669"/>
    <property type="project" value="UniProtKB-SubCell"/>
</dbReference>
<feature type="transmembrane region" description="Helical" evidence="15">
    <location>
        <begin position="92"/>
        <end position="114"/>
    </location>
</feature>
<name>A0A0C1K204_9BACT</name>
<dbReference type="Pfam" id="PF09397">
    <property type="entry name" value="FtsK_gamma"/>
    <property type="match status" value="1"/>
</dbReference>
<evidence type="ECO:0000256" key="3">
    <source>
        <dbReference type="ARBA" id="ARBA00022475"/>
    </source>
</evidence>
<evidence type="ECO:0000256" key="7">
    <source>
        <dbReference type="ARBA" id="ARBA00022829"/>
    </source>
</evidence>
<dbReference type="GO" id="GO:0051301">
    <property type="term" value="P:cell division"/>
    <property type="evidence" value="ECO:0007669"/>
    <property type="project" value="UniProtKB-KW"/>
</dbReference>
<evidence type="ECO:0000256" key="11">
    <source>
        <dbReference type="ARBA" id="ARBA00023136"/>
    </source>
</evidence>
<keyword evidence="7" id="KW-0159">Chromosome partition</keyword>
<feature type="region of interest" description="Disordered" evidence="14">
    <location>
        <begin position="242"/>
        <end position="264"/>
    </location>
</feature>
<feature type="transmembrane region" description="Helical" evidence="15">
    <location>
        <begin position="194"/>
        <end position="216"/>
    </location>
</feature>
<comment type="subcellular location">
    <subcellularLocation>
        <location evidence="1">Cell membrane</location>
        <topology evidence="1">Multi-pass membrane protein</topology>
    </subcellularLocation>
</comment>
<feature type="transmembrane region" description="Helical" evidence="15">
    <location>
        <begin position="57"/>
        <end position="76"/>
    </location>
</feature>
<dbReference type="SUPFAM" id="SSF52540">
    <property type="entry name" value="P-loop containing nucleoside triphosphate hydrolases"/>
    <property type="match status" value="1"/>
</dbReference>
<dbReference type="PANTHER" id="PTHR22683">
    <property type="entry name" value="SPORULATION PROTEIN RELATED"/>
    <property type="match status" value="1"/>
</dbReference>
<dbReference type="PATRIC" id="fig|362787.3.peg.517"/>
<feature type="domain" description="FtsK" evidence="16">
    <location>
        <begin position="520"/>
        <end position="719"/>
    </location>
</feature>
<keyword evidence="8 13" id="KW-0067">ATP-binding</keyword>
<comment type="similarity">
    <text evidence="2">Belongs to the FtsK/SpoIIIE/SftA family.</text>
</comment>
<dbReference type="Pfam" id="PF01580">
    <property type="entry name" value="FtsK_SpoIIIE"/>
    <property type="match status" value="1"/>
</dbReference>
<dbReference type="EMBL" id="JSAN01000030">
    <property type="protein sequence ID" value="KIC73412.1"/>
    <property type="molecule type" value="Genomic_DNA"/>
</dbReference>
<keyword evidence="11 15" id="KW-0472">Membrane</keyword>
<evidence type="ECO:0000256" key="12">
    <source>
        <dbReference type="ARBA" id="ARBA00023306"/>
    </source>
</evidence>
<evidence type="ECO:0000256" key="8">
    <source>
        <dbReference type="ARBA" id="ARBA00022840"/>
    </source>
</evidence>
<keyword evidence="5 15" id="KW-0812">Transmembrane</keyword>
<evidence type="ECO:0000256" key="15">
    <source>
        <dbReference type="SAM" id="Phobius"/>
    </source>
</evidence>
<dbReference type="PROSITE" id="PS50901">
    <property type="entry name" value="FTSK"/>
    <property type="match status" value="1"/>
</dbReference>
<proteinExistence type="inferred from homology"/>
<dbReference type="InterPro" id="IPR036390">
    <property type="entry name" value="WH_DNA-bd_sf"/>
</dbReference>
<dbReference type="InterPro" id="IPR002543">
    <property type="entry name" value="FtsK_dom"/>
</dbReference>
<dbReference type="Gene3D" id="3.40.50.300">
    <property type="entry name" value="P-loop containing nucleotide triphosphate hydrolases"/>
    <property type="match status" value="1"/>
</dbReference>
<dbReference type="SMART" id="SM00843">
    <property type="entry name" value="Ftsk_gamma"/>
    <property type="match status" value="1"/>
</dbReference>
<dbReference type="GO" id="GO:0007059">
    <property type="term" value="P:chromosome segregation"/>
    <property type="evidence" value="ECO:0007669"/>
    <property type="project" value="UniProtKB-KW"/>
</dbReference>
<keyword evidence="9 15" id="KW-1133">Transmembrane helix</keyword>
<reference evidence="17 18" key="1">
    <citation type="journal article" date="2014" name="Mol. Biol. Evol.">
        <title>Massive expansion of Ubiquitination-related gene families within the Chlamydiae.</title>
        <authorList>
            <person name="Domman D."/>
            <person name="Collingro A."/>
            <person name="Lagkouvardos I."/>
            <person name="Gehre L."/>
            <person name="Weinmaier T."/>
            <person name="Rattei T."/>
            <person name="Subtil A."/>
            <person name="Horn M."/>
        </authorList>
    </citation>
    <scope>NUCLEOTIDE SEQUENCE [LARGE SCALE GENOMIC DNA]</scope>
    <source>
        <strain evidence="17 18">EI2</strain>
    </source>
</reference>
<feature type="binding site" evidence="13">
    <location>
        <begin position="537"/>
        <end position="544"/>
    </location>
    <ligand>
        <name>ATP</name>
        <dbReference type="ChEBI" id="CHEBI:30616"/>
    </ligand>
</feature>
<dbReference type="RefSeq" id="WP_011175020.1">
    <property type="nucleotide sequence ID" value="NZ_JSAN01000030.1"/>
</dbReference>
<organism evidence="17 18">
    <name type="scientific">Candidatus Protochlamydia amoebophila</name>
    <dbReference type="NCBI Taxonomy" id="362787"/>
    <lineage>
        <taxon>Bacteria</taxon>
        <taxon>Pseudomonadati</taxon>
        <taxon>Chlamydiota</taxon>
        <taxon>Chlamydiia</taxon>
        <taxon>Parachlamydiales</taxon>
        <taxon>Parachlamydiaceae</taxon>
        <taxon>Candidatus Protochlamydia</taxon>
    </lineage>
</organism>
<evidence type="ECO:0000256" key="2">
    <source>
        <dbReference type="ARBA" id="ARBA00006474"/>
    </source>
</evidence>
<dbReference type="SUPFAM" id="SSF46785">
    <property type="entry name" value="Winged helix' DNA-binding domain"/>
    <property type="match status" value="1"/>
</dbReference>
<dbReference type="InterPro" id="IPR050206">
    <property type="entry name" value="FtsK/SpoIIIE/SftA"/>
</dbReference>